<reference evidence="2 3" key="1">
    <citation type="submission" date="2017-06" db="EMBL/GenBank/DDBJ databases">
        <title>Sequencing and comparative analysis of myxobacterial genomes.</title>
        <authorList>
            <person name="Rupp O."/>
            <person name="Goesmann A."/>
            <person name="Sogaard-Andersen L."/>
        </authorList>
    </citation>
    <scope>NUCLEOTIDE SEQUENCE [LARGE SCALE GENOMIC DNA]</scope>
    <source>
        <strain evidence="2 3">DSM 14697</strain>
    </source>
</reference>
<protein>
    <recommendedName>
        <fullName evidence="1">IrrE N-terminal-like domain-containing protein</fullName>
    </recommendedName>
</protein>
<proteinExistence type="predicted"/>
<name>A0A250JY86_9BACT</name>
<dbReference type="EMBL" id="CP022203">
    <property type="protein sequence ID" value="ATB48805.1"/>
    <property type="molecule type" value="Genomic_DNA"/>
</dbReference>
<evidence type="ECO:0000259" key="1">
    <source>
        <dbReference type="Pfam" id="PF06114"/>
    </source>
</evidence>
<dbReference type="AlphaFoldDB" id="A0A250JY86"/>
<evidence type="ECO:0000313" key="3">
    <source>
        <dbReference type="Proteomes" id="UP000217343"/>
    </source>
</evidence>
<dbReference type="KEGG" id="mmas:MYMAC_004436"/>
<dbReference type="OrthoDB" id="5382606at2"/>
<evidence type="ECO:0000313" key="2">
    <source>
        <dbReference type="EMBL" id="ATB48805.1"/>
    </source>
</evidence>
<dbReference type="Gene3D" id="1.10.10.2910">
    <property type="match status" value="1"/>
</dbReference>
<accession>A0A250JY86</accession>
<dbReference type="Pfam" id="PF06114">
    <property type="entry name" value="Peptidase_M78"/>
    <property type="match status" value="1"/>
</dbReference>
<dbReference type="RefSeq" id="WP_095959571.1">
    <property type="nucleotide sequence ID" value="NZ_CP022203.1"/>
</dbReference>
<keyword evidence="3" id="KW-1185">Reference proteome</keyword>
<gene>
    <name evidence="2" type="ORF">MYMAC_004436</name>
</gene>
<feature type="domain" description="IrrE N-terminal-like" evidence="1">
    <location>
        <begin position="79"/>
        <end position="113"/>
    </location>
</feature>
<organism evidence="2 3">
    <name type="scientific">Corallococcus macrosporus DSM 14697</name>
    <dbReference type="NCBI Taxonomy" id="1189310"/>
    <lineage>
        <taxon>Bacteria</taxon>
        <taxon>Pseudomonadati</taxon>
        <taxon>Myxococcota</taxon>
        <taxon>Myxococcia</taxon>
        <taxon>Myxococcales</taxon>
        <taxon>Cystobacterineae</taxon>
        <taxon>Myxococcaceae</taxon>
        <taxon>Corallococcus</taxon>
    </lineage>
</organism>
<dbReference type="InterPro" id="IPR010359">
    <property type="entry name" value="IrrE_HExxH"/>
</dbReference>
<dbReference type="Proteomes" id="UP000217343">
    <property type="component" value="Chromosome"/>
</dbReference>
<sequence>MTEIWLREAVALSGLPPPTTFPRDIARDAGRRLPVTLVVVDGLTSASVRDWLSRRMGLDHPVSDTPRRFRGCMVACSGRGVLFRDSNDSEDHQRFTLAHEVAHFVLDHLTPRARALKRYGEAIRTVLDEDRPPHPRERLAFALDQVPLGIQVKLMERDADGAIQSGSVAEAEWRADRLAFELLAPADIASPLLKERHDDPGDVRLAGRFGLPRIHARTYVRMLTRRERLRSYSTVDFLGDAGR</sequence>